<feature type="compositionally biased region" description="Polar residues" evidence="1">
    <location>
        <begin position="15"/>
        <end position="27"/>
    </location>
</feature>
<protein>
    <submittedName>
        <fullName evidence="2">Uncharacterized protein</fullName>
    </submittedName>
</protein>
<comment type="caution">
    <text evidence="2">The sequence shown here is derived from an EMBL/GenBank/DDBJ whole genome shotgun (WGS) entry which is preliminary data.</text>
</comment>
<feature type="region of interest" description="Disordered" evidence="1">
    <location>
        <begin position="14"/>
        <end position="70"/>
    </location>
</feature>
<organism evidence="2 3">
    <name type="scientific">Corymbia citriodora subsp. variegata</name>
    <dbReference type="NCBI Taxonomy" id="360336"/>
    <lineage>
        <taxon>Eukaryota</taxon>
        <taxon>Viridiplantae</taxon>
        <taxon>Streptophyta</taxon>
        <taxon>Embryophyta</taxon>
        <taxon>Tracheophyta</taxon>
        <taxon>Spermatophyta</taxon>
        <taxon>Magnoliopsida</taxon>
        <taxon>eudicotyledons</taxon>
        <taxon>Gunneridae</taxon>
        <taxon>Pentapetalae</taxon>
        <taxon>rosids</taxon>
        <taxon>malvids</taxon>
        <taxon>Myrtales</taxon>
        <taxon>Myrtaceae</taxon>
        <taxon>Myrtoideae</taxon>
        <taxon>Eucalypteae</taxon>
        <taxon>Corymbia</taxon>
    </lineage>
</organism>
<dbReference type="Gramene" id="rna-gnl|WGS:JABURB|Cocit.L2540.1">
    <property type="protein sequence ID" value="cds-KAF7847826.1"/>
    <property type="gene ID" value="gene-BT93_L2540"/>
</dbReference>
<proteinExistence type="predicted"/>
<evidence type="ECO:0000313" key="3">
    <source>
        <dbReference type="Proteomes" id="UP000806378"/>
    </source>
</evidence>
<feature type="compositionally biased region" description="Basic and acidic residues" evidence="1">
    <location>
        <begin position="34"/>
        <end position="53"/>
    </location>
</feature>
<dbReference type="AlphaFoldDB" id="A0A8T0CNR6"/>
<evidence type="ECO:0000256" key="1">
    <source>
        <dbReference type="SAM" id="MobiDB-lite"/>
    </source>
</evidence>
<sequence length="70" mass="7873">MDSYQMLSVCHAQYKPSSALTGRQSSADLPAAGREPHHGQKSDKLRERWERGERRHGRRPRGANTVGTSQ</sequence>
<evidence type="ECO:0000313" key="2">
    <source>
        <dbReference type="EMBL" id="KAF7847826.1"/>
    </source>
</evidence>
<keyword evidence="3" id="KW-1185">Reference proteome</keyword>
<accession>A0A8T0CNR6</accession>
<dbReference type="Proteomes" id="UP000806378">
    <property type="component" value="Unassembled WGS sequence"/>
</dbReference>
<name>A0A8T0CNR6_CORYI</name>
<reference evidence="2" key="1">
    <citation type="submission" date="2020-05" db="EMBL/GenBank/DDBJ databases">
        <title>WGS assembly of Corymbia citriodora subspecies variegata.</title>
        <authorList>
            <person name="Barry K."/>
            <person name="Hundley H."/>
            <person name="Shu S."/>
            <person name="Jenkins J."/>
            <person name="Grimwood J."/>
            <person name="Baten A."/>
        </authorList>
    </citation>
    <scope>NUCLEOTIDE SEQUENCE</scope>
    <source>
        <strain evidence="2">CV2-018</strain>
    </source>
</reference>
<dbReference type="EMBL" id="MU090476">
    <property type="protein sequence ID" value="KAF7847826.1"/>
    <property type="molecule type" value="Genomic_DNA"/>
</dbReference>
<gene>
    <name evidence="2" type="ORF">BT93_L2540</name>
</gene>